<keyword evidence="3 6" id="KW-0812">Transmembrane</keyword>
<evidence type="ECO:0000256" key="6">
    <source>
        <dbReference type="SAM" id="Phobius"/>
    </source>
</evidence>
<keyword evidence="9" id="KW-1185">Reference proteome</keyword>
<keyword evidence="4 6" id="KW-1133">Transmembrane helix</keyword>
<feature type="transmembrane region" description="Helical" evidence="6">
    <location>
        <begin position="124"/>
        <end position="142"/>
    </location>
</feature>
<feature type="transmembrane region" description="Helical" evidence="6">
    <location>
        <begin position="273"/>
        <end position="290"/>
    </location>
</feature>
<feature type="transmembrane region" description="Helical" evidence="6">
    <location>
        <begin position="98"/>
        <end position="117"/>
    </location>
</feature>
<proteinExistence type="predicted"/>
<feature type="transmembrane region" description="Helical" evidence="6">
    <location>
        <begin position="326"/>
        <end position="345"/>
    </location>
</feature>
<feature type="transmembrane region" description="Helical" evidence="6">
    <location>
        <begin position="44"/>
        <end position="62"/>
    </location>
</feature>
<keyword evidence="5 6" id="KW-0472">Membrane</keyword>
<evidence type="ECO:0000256" key="5">
    <source>
        <dbReference type="ARBA" id="ARBA00023136"/>
    </source>
</evidence>
<feature type="transmembrane region" description="Helical" evidence="6">
    <location>
        <begin position="296"/>
        <end position="314"/>
    </location>
</feature>
<keyword evidence="2" id="KW-0813">Transport</keyword>
<feature type="domain" description="Citrate transporter-like" evidence="7">
    <location>
        <begin position="57"/>
        <end position="410"/>
    </location>
</feature>
<feature type="transmembrane region" description="Helical" evidence="6">
    <location>
        <begin position="148"/>
        <end position="167"/>
    </location>
</feature>
<feature type="transmembrane region" description="Helical" evidence="6">
    <location>
        <begin position="218"/>
        <end position="241"/>
    </location>
</feature>
<evidence type="ECO:0000256" key="4">
    <source>
        <dbReference type="ARBA" id="ARBA00022989"/>
    </source>
</evidence>
<evidence type="ECO:0000256" key="1">
    <source>
        <dbReference type="ARBA" id="ARBA00004141"/>
    </source>
</evidence>
<dbReference type="PANTHER" id="PTHR10283">
    <property type="entry name" value="SOLUTE CARRIER FAMILY 13 MEMBER"/>
    <property type="match status" value="1"/>
</dbReference>
<dbReference type="KEGG" id="ipo:Ilyop_0063"/>
<dbReference type="OrthoDB" id="1954618at2"/>
<feature type="transmembrane region" description="Helical" evidence="6">
    <location>
        <begin position="365"/>
        <end position="390"/>
    </location>
</feature>
<feature type="transmembrane region" description="Helical" evidence="6">
    <location>
        <begin position="69"/>
        <end position="86"/>
    </location>
</feature>
<dbReference type="STRING" id="572544.Ilyop_0063"/>
<feature type="transmembrane region" description="Helical" evidence="6">
    <location>
        <begin position="449"/>
        <end position="467"/>
    </location>
</feature>
<dbReference type="RefSeq" id="WP_013386524.1">
    <property type="nucleotide sequence ID" value="NC_014632.1"/>
</dbReference>
<gene>
    <name evidence="8" type="ordered locus">Ilyop_0063</name>
</gene>
<dbReference type="Pfam" id="PF03600">
    <property type="entry name" value="CitMHS"/>
    <property type="match status" value="1"/>
</dbReference>
<feature type="transmembrane region" description="Helical" evidence="6">
    <location>
        <begin position="402"/>
        <end position="419"/>
    </location>
</feature>
<dbReference type="eggNOG" id="COG0471">
    <property type="taxonomic scope" value="Bacteria"/>
</dbReference>
<dbReference type="HOGENOM" id="CLU_047102_0_0_0"/>
<evidence type="ECO:0000313" key="9">
    <source>
        <dbReference type="Proteomes" id="UP000006875"/>
    </source>
</evidence>
<comment type="subcellular location">
    <subcellularLocation>
        <location evidence="1">Membrane</location>
        <topology evidence="1">Multi-pass membrane protein</topology>
    </subcellularLocation>
</comment>
<evidence type="ECO:0000256" key="2">
    <source>
        <dbReference type="ARBA" id="ARBA00022448"/>
    </source>
</evidence>
<feature type="transmembrane region" description="Helical" evidence="6">
    <location>
        <begin position="179"/>
        <end position="198"/>
    </location>
</feature>
<dbReference type="Proteomes" id="UP000006875">
    <property type="component" value="Chromosome"/>
</dbReference>
<organism evidence="8 9">
    <name type="scientific">Ilyobacter polytropus (strain ATCC 51220 / DSM 2926 / LMG 16218 / CuHBu1)</name>
    <dbReference type="NCBI Taxonomy" id="572544"/>
    <lineage>
        <taxon>Bacteria</taxon>
        <taxon>Fusobacteriati</taxon>
        <taxon>Fusobacteriota</taxon>
        <taxon>Fusobacteriia</taxon>
        <taxon>Fusobacteriales</taxon>
        <taxon>Fusobacteriaceae</taxon>
        <taxon>Ilyobacter</taxon>
    </lineage>
</organism>
<accession>E3H694</accession>
<dbReference type="InterPro" id="IPR004680">
    <property type="entry name" value="Cit_transptr-like_dom"/>
</dbReference>
<dbReference type="AlphaFoldDB" id="E3H694"/>
<sequence length="470" mass="52517">MENLIKKTMPSRSEFLSKSAMQWHLTIIIPLVLGFILMRNHVDMTMVMFLSVTVTGILMFLFERVHMVITSLLLMTAYVLFGIAPMETVFSGWMAESIWITFGCLVLVMVLGNTTLVERVTFHLIILSGGTYKGILFALIGLGIITNLLVPGVMVGVMIAALAYSLCQTLGLGKSKASAGIMIGALGVGFYDVETFILSPGNYTLITNSASDVIDLTVNYWIFFKDNFIFFPIVIIEALILNKLFAPKEMGNIKDKFQDKLHRLGSINYKEKKLIGVLILLFLYLVTQPLHNFSMWYGFVFAPTVLFFPFFDLGKSEDIPKINFSIIIFMVACLGIGKTAVYIGIGEKLALWAVNNLMVENPPMIVGSIFMLAVAVNFLMTPFAAMSSLGGTLAQIASSLDVSFYPISYAFFFGCQTIFFPYETALYAILYGFGNIRLMDFLKFMTIRAILWLVYLMVIGTGYWNLIGYF</sequence>
<dbReference type="GO" id="GO:0022857">
    <property type="term" value="F:transmembrane transporter activity"/>
    <property type="evidence" value="ECO:0007669"/>
    <property type="project" value="TreeGrafter"/>
</dbReference>
<evidence type="ECO:0000313" key="8">
    <source>
        <dbReference type="EMBL" id="ADO81853.1"/>
    </source>
</evidence>
<dbReference type="EMBL" id="CP002281">
    <property type="protein sequence ID" value="ADO81853.1"/>
    <property type="molecule type" value="Genomic_DNA"/>
</dbReference>
<name>E3H694_ILYPC</name>
<protein>
    <recommendedName>
        <fullName evidence="7">Citrate transporter-like domain-containing protein</fullName>
    </recommendedName>
</protein>
<feature type="transmembrane region" description="Helical" evidence="6">
    <location>
        <begin position="21"/>
        <end position="38"/>
    </location>
</feature>
<evidence type="ECO:0000256" key="3">
    <source>
        <dbReference type="ARBA" id="ARBA00022692"/>
    </source>
</evidence>
<reference evidence="8 9" key="1">
    <citation type="journal article" date="2010" name="Stand. Genomic Sci.">
        <title>Complete genome sequence of Ilyobacter polytropus type strain (CuHbu1).</title>
        <authorList>
            <person name="Sikorski J."/>
            <person name="Chertkov O."/>
            <person name="Lapidus A."/>
            <person name="Nolan M."/>
            <person name="Lucas S."/>
            <person name="Del Rio T.G."/>
            <person name="Tice H."/>
            <person name="Cheng J.F."/>
            <person name="Tapia R."/>
            <person name="Han C."/>
            <person name="Goodwin L."/>
            <person name="Pitluck S."/>
            <person name="Liolios K."/>
            <person name="Ivanova N."/>
            <person name="Mavromatis K."/>
            <person name="Mikhailova N."/>
            <person name="Pati A."/>
            <person name="Chen A."/>
            <person name="Palaniappan K."/>
            <person name="Land M."/>
            <person name="Hauser L."/>
            <person name="Chang Y.J."/>
            <person name="Jeffries C.D."/>
            <person name="Brambilla E."/>
            <person name="Yasawong M."/>
            <person name="Rohde M."/>
            <person name="Pukall R."/>
            <person name="Spring S."/>
            <person name="Goker M."/>
            <person name="Woyke T."/>
            <person name="Bristow J."/>
            <person name="Eisen J.A."/>
            <person name="Markowitz V."/>
            <person name="Hugenholtz P."/>
            <person name="Kyrpides N.C."/>
            <person name="Klenk H.P."/>
        </authorList>
    </citation>
    <scope>NUCLEOTIDE SEQUENCE [LARGE SCALE GENOMIC DNA]</scope>
    <source>
        <strain evidence="9">ATCC 51220 / DSM 2926 / LMG 16218 / CuHBu1</strain>
    </source>
</reference>
<dbReference type="GO" id="GO:0005886">
    <property type="term" value="C:plasma membrane"/>
    <property type="evidence" value="ECO:0007669"/>
    <property type="project" value="TreeGrafter"/>
</dbReference>
<evidence type="ECO:0000259" key="7">
    <source>
        <dbReference type="Pfam" id="PF03600"/>
    </source>
</evidence>